<dbReference type="Proteomes" id="UP000318521">
    <property type="component" value="Unassembled WGS sequence"/>
</dbReference>
<dbReference type="PANTHER" id="PTHR43808:SF27">
    <property type="entry name" value="PROTEIN ROCB"/>
    <property type="match status" value="1"/>
</dbReference>
<evidence type="ECO:0000313" key="2">
    <source>
        <dbReference type="Proteomes" id="UP000318521"/>
    </source>
</evidence>
<accession>A0A554A0H3</accession>
<comment type="caution">
    <text evidence="1">The sequence shown here is derived from an EMBL/GenBank/DDBJ whole genome shotgun (WGS) entry which is preliminary data.</text>
</comment>
<dbReference type="Pfam" id="PF01546">
    <property type="entry name" value="Peptidase_M20"/>
    <property type="match status" value="1"/>
</dbReference>
<dbReference type="InterPro" id="IPR002933">
    <property type="entry name" value="Peptidase_M20"/>
</dbReference>
<keyword evidence="1" id="KW-0378">Hydrolase</keyword>
<dbReference type="GO" id="GO:0016787">
    <property type="term" value="F:hydrolase activity"/>
    <property type="evidence" value="ECO:0007669"/>
    <property type="project" value="UniProtKB-KW"/>
</dbReference>
<dbReference type="InterPro" id="IPR050072">
    <property type="entry name" value="Peptidase_M20A"/>
</dbReference>
<dbReference type="PIRSF" id="PIRSF010386">
    <property type="entry name" value="RocB"/>
    <property type="match status" value="1"/>
</dbReference>
<dbReference type="InterPro" id="IPR012166">
    <property type="entry name" value="Uncharacterised_RocB"/>
</dbReference>
<reference evidence="1 2" key="1">
    <citation type="submission" date="2019-07" db="EMBL/GenBank/DDBJ databases">
        <authorList>
            <person name="Park Y.J."/>
            <person name="Jeong S.E."/>
            <person name="Jung H.S."/>
        </authorList>
    </citation>
    <scope>NUCLEOTIDE SEQUENCE [LARGE SCALE GENOMIC DNA]</scope>
    <source>
        <strain evidence="2">P16(2019)</strain>
    </source>
</reference>
<evidence type="ECO:0000313" key="1">
    <source>
        <dbReference type="EMBL" id="TSB47197.1"/>
    </source>
</evidence>
<dbReference type="AlphaFoldDB" id="A0A554A0H3"/>
<proteinExistence type="predicted"/>
<dbReference type="Gene3D" id="3.40.630.10">
    <property type="entry name" value="Zn peptidases"/>
    <property type="match status" value="1"/>
</dbReference>
<sequence length="570" mass="64427">MHKVNERLKREAKLMGQKTFLQYEHADRVKQLTLELVNQPSISGTKGECEMVDTIVTILQRMDYYKSHAHHIKRVPIKGDPLQREAIVARMEGDPDSKRGVLLLSHFDVVGVDDFGQYKSYAFTPAQLEGELKRENEGFLDAHAQQDLYSNDYLFGRGTMDMKAGLAMQLSVLQDISETPGNKQNLILVAVPDEEMLSKGMFAAVGELHDMREAGWSFDACICSEPNFSSYPNDHRKYIYTGSTGKLLPFIYCLGRETHVGQPLEGINASVMAAQIAVEMEWSEVFADQAMGEKSPSPTCLRIRDIKESYDVQTPNEAYLLYNVLTLATSPDGVIHKVTQACETASERIYQRLVSLRSAQTHVPNGLISEPPKPRVYTLEHLYKLGIDKYGQTFQGVYQDVIRAVDIEEEDYSEKTLAIARRLSGYFLDLAPFYLVLLQPPYYPHVHLDKDTDRALLSVVRQVTQYALEQCGEEVAEKTFFPGLSDVSYCRSSGNQKTIESLEKHMPLFGYDYHVPLKEIANIDIPTMNIGPFGKDAHKRTERLQLSYSTETAPLLLTLALQKIHELHSV</sequence>
<keyword evidence="2" id="KW-1185">Reference proteome</keyword>
<organism evidence="1 2">
    <name type="scientific">Alkalicoccobacillus porphyridii</name>
    <dbReference type="NCBI Taxonomy" id="2597270"/>
    <lineage>
        <taxon>Bacteria</taxon>
        <taxon>Bacillati</taxon>
        <taxon>Bacillota</taxon>
        <taxon>Bacilli</taxon>
        <taxon>Bacillales</taxon>
        <taxon>Bacillaceae</taxon>
        <taxon>Alkalicoccobacillus</taxon>
    </lineage>
</organism>
<protein>
    <submittedName>
        <fullName evidence="1">M20/M25/M40 family metallo-hydrolase</fullName>
    </submittedName>
</protein>
<dbReference type="OrthoDB" id="9815360at2"/>
<dbReference type="EMBL" id="VLXZ01000003">
    <property type="protein sequence ID" value="TSB47197.1"/>
    <property type="molecule type" value="Genomic_DNA"/>
</dbReference>
<dbReference type="PANTHER" id="PTHR43808">
    <property type="entry name" value="ACETYLORNITHINE DEACETYLASE"/>
    <property type="match status" value="1"/>
</dbReference>
<gene>
    <name evidence="1" type="ORF">FN960_05500</name>
</gene>
<dbReference type="SUPFAM" id="SSF53187">
    <property type="entry name" value="Zn-dependent exopeptidases"/>
    <property type="match status" value="1"/>
</dbReference>
<name>A0A554A0H3_9BACI</name>